<evidence type="ECO:0000313" key="3">
    <source>
        <dbReference type="EMBL" id="TDX00916.1"/>
    </source>
</evidence>
<evidence type="ECO:0000259" key="2">
    <source>
        <dbReference type="Pfam" id="PF07929"/>
    </source>
</evidence>
<dbReference type="EMBL" id="SODV01000001">
    <property type="protein sequence ID" value="TDX00916.1"/>
    <property type="molecule type" value="Genomic_DNA"/>
</dbReference>
<gene>
    <name evidence="3" type="ORF">EDB95_1946</name>
</gene>
<feature type="compositionally biased region" description="Acidic residues" evidence="1">
    <location>
        <begin position="174"/>
        <end position="188"/>
    </location>
</feature>
<name>A0A4R8DSR7_9BACT</name>
<dbReference type="Gene3D" id="3.10.290.30">
    <property type="entry name" value="MM3350-like"/>
    <property type="match status" value="1"/>
</dbReference>
<organism evidence="3 4">
    <name type="scientific">Dinghuibacter silviterrae</name>
    <dbReference type="NCBI Taxonomy" id="1539049"/>
    <lineage>
        <taxon>Bacteria</taxon>
        <taxon>Pseudomonadati</taxon>
        <taxon>Bacteroidota</taxon>
        <taxon>Chitinophagia</taxon>
        <taxon>Chitinophagales</taxon>
        <taxon>Chitinophagaceae</taxon>
        <taxon>Dinghuibacter</taxon>
    </lineage>
</organism>
<dbReference type="InterPro" id="IPR012912">
    <property type="entry name" value="Plasmid_pRiA4b_Orf3-like"/>
</dbReference>
<sequence length="188" mass="22062">MAVLKFRVYWEEDDAVYRDVVIKHSQSFKDLNDIVLKSFEFDNKHKATFYRSNDHWQRGREITLEKYDKVYVKEPLIMEQTPIGTEIKDPNQKFIYIYDFNRNWTFLIELINVSKDENQKQAYPGVIRTEGLAPNQYGTRSLLGDKFVEVEEKYDLTKGEEGFGEEGEGGSGEESTEEEQTDTFGEEL</sequence>
<dbReference type="Proteomes" id="UP000294498">
    <property type="component" value="Unassembled WGS sequence"/>
</dbReference>
<evidence type="ECO:0000313" key="4">
    <source>
        <dbReference type="Proteomes" id="UP000294498"/>
    </source>
</evidence>
<proteinExistence type="predicted"/>
<dbReference type="Pfam" id="PF07929">
    <property type="entry name" value="PRiA4_ORF3"/>
    <property type="match status" value="1"/>
</dbReference>
<protein>
    <submittedName>
        <fullName evidence="3">PRiA4b ORF-3-like protein</fullName>
    </submittedName>
</protein>
<evidence type="ECO:0000256" key="1">
    <source>
        <dbReference type="SAM" id="MobiDB-lite"/>
    </source>
</evidence>
<comment type="caution">
    <text evidence="3">The sequence shown here is derived from an EMBL/GenBank/DDBJ whole genome shotgun (WGS) entry which is preliminary data.</text>
</comment>
<dbReference type="OrthoDB" id="666725at2"/>
<dbReference type="AlphaFoldDB" id="A0A4R8DSR7"/>
<feature type="domain" description="Plasmid pRiA4b Orf3-like" evidence="2">
    <location>
        <begin position="12"/>
        <end position="134"/>
    </location>
</feature>
<keyword evidence="4" id="KW-1185">Reference proteome</keyword>
<dbReference type="InterPro" id="IPR024047">
    <property type="entry name" value="MM3350-like_sf"/>
</dbReference>
<accession>A0A4R8DSR7</accession>
<reference evidence="3 4" key="1">
    <citation type="submission" date="2019-03" db="EMBL/GenBank/DDBJ databases">
        <title>Genomic Encyclopedia of Type Strains, Phase IV (KMG-IV): sequencing the most valuable type-strain genomes for metagenomic binning, comparative biology and taxonomic classification.</title>
        <authorList>
            <person name="Goeker M."/>
        </authorList>
    </citation>
    <scope>NUCLEOTIDE SEQUENCE [LARGE SCALE GENOMIC DNA]</scope>
    <source>
        <strain evidence="3 4">DSM 100059</strain>
    </source>
</reference>
<dbReference type="RefSeq" id="WP_133993023.1">
    <property type="nucleotide sequence ID" value="NZ_SODV01000001.1"/>
</dbReference>
<dbReference type="SUPFAM" id="SSF159941">
    <property type="entry name" value="MM3350-like"/>
    <property type="match status" value="1"/>
</dbReference>
<feature type="region of interest" description="Disordered" evidence="1">
    <location>
        <begin position="155"/>
        <end position="188"/>
    </location>
</feature>